<gene>
    <name evidence="1" type="ORF">CDQ92_07775</name>
</gene>
<keyword evidence="2" id="KW-1185">Reference proteome</keyword>
<reference evidence="1 2" key="1">
    <citation type="journal article" date="2010" name="Int. J. Syst. Evol. Microbiol.">
        <title>Sphingopyxis bauzanensis sp. nov., a psychrophilic bacterium isolated from soil.</title>
        <authorList>
            <person name="Zhang D.C."/>
            <person name="Liu H.C."/>
            <person name="Xin Y.H."/>
            <person name="Zhou Y.G."/>
            <person name="Schinner F."/>
            <person name="Margesin R."/>
        </authorList>
    </citation>
    <scope>NUCLEOTIDE SEQUENCE [LARGE SCALE GENOMIC DNA]</scope>
    <source>
        <strain evidence="1 2">DSM 22271</strain>
    </source>
</reference>
<protein>
    <submittedName>
        <fullName evidence="1">Uncharacterized protein</fullName>
    </submittedName>
</protein>
<organism evidence="1 2">
    <name type="scientific">Sphingopyxis bauzanensis</name>
    <dbReference type="NCBI Taxonomy" id="651663"/>
    <lineage>
        <taxon>Bacteria</taxon>
        <taxon>Pseudomonadati</taxon>
        <taxon>Pseudomonadota</taxon>
        <taxon>Alphaproteobacteria</taxon>
        <taxon>Sphingomonadales</taxon>
        <taxon>Sphingomonadaceae</taxon>
        <taxon>Sphingopyxis</taxon>
    </lineage>
</organism>
<dbReference type="AlphaFoldDB" id="A0A246JV82"/>
<dbReference type="EMBL" id="NISK01000002">
    <property type="protein sequence ID" value="OWQ96985.1"/>
    <property type="molecule type" value="Genomic_DNA"/>
</dbReference>
<proteinExistence type="predicted"/>
<name>A0A246JV82_9SPHN</name>
<comment type="caution">
    <text evidence="1">The sequence shown here is derived from an EMBL/GenBank/DDBJ whole genome shotgun (WGS) entry which is preliminary data.</text>
</comment>
<dbReference type="Proteomes" id="UP000197361">
    <property type="component" value="Unassembled WGS sequence"/>
</dbReference>
<evidence type="ECO:0000313" key="2">
    <source>
        <dbReference type="Proteomes" id="UP000197361"/>
    </source>
</evidence>
<sequence length="68" mass="7644">MEGDSDRRRIEFQAETPDYALSIAEREADGTRAELWQGEMLLARMTKAAPNLWQLHPCRQGDAQPGTG</sequence>
<accession>A0A246JV82</accession>
<evidence type="ECO:0000313" key="1">
    <source>
        <dbReference type="EMBL" id="OWQ96985.1"/>
    </source>
</evidence>